<organism evidence="1 2">
    <name type="scientific">Faecousia intestinalis</name>
    <dbReference type="NCBI Taxonomy" id="3133167"/>
    <lineage>
        <taxon>Bacteria</taxon>
        <taxon>Bacillati</taxon>
        <taxon>Bacillota</taxon>
        <taxon>Clostridia</taxon>
        <taxon>Eubacteriales</taxon>
        <taxon>Oscillospiraceae</taxon>
        <taxon>Faecousia</taxon>
    </lineage>
</organism>
<evidence type="ECO:0000313" key="1">
    <source>
        <dbReference type="EMBL" id="MEQ2511467.1"/>
    </source>
</evidence>
<protein>
    <submittedName>
        <fullName evidence="1">Uncharacterized protein</fullName>
    </submittedName>
</protein>
<dbReference type="EMBL" id="JBBMFF010000234">
    <property type="protein sequence ID" value="MEQ2511467.1"/>
    <property type="molecule type" value="Genomic_DNA"/>
</dbReference>
<keyword evidence="2" id="KW-1185">Reference proteome</keyword>
<name>A0ABV1G7T0_9FIRM</name>
<accession>A0ABV1G7T0</accession>
<proteinExistence type="predicted"/>
<dbReference type="RefSeq" id="WP_349136179.1">
    <property type="nucleotide sequence ID" value="NZ_JBBMFF010000234.1"/>
</dbReference>
<reference evidence="1 2" key="1">
    <citation type="submission" date="2024-03" db="EMBL/GenBank/DDBJ databases">
        <title>Human intestinal bacterial collection.</title>
        <authorList>
            <person name="Pauvert C."/>
            <person name="Hitch T.C.A."/>
            <person name="Clavel T."/>
        </authorList>
    </citation>
    <scope>NUCLEOTIDE SEQUENCE [LARGE SCALE GENOMIC DNA]</scope>
    <source>
        <strain evidence="1 2">CLA-AA-H192</strain>
    </source>
</reference>
<gene>
    <name evidence="1" type="ORF">WMO66_09445</name>
</gene>
<evidence type="ECO:0000313" key="2">
    <source>
        <dbReference type="Proteomes" id="UP001491552"/>
    </source>
</evidence>
<sequence>MFHRDKTPKYYLTLSADDLAMVKGILLWWRNKLIREGKPTEDVDKLILKLMKR</sequence>
<comment type="caution">
    <text evidence="1">The sequence shown here is derived from an EMBL/GenBank/DDBJ whole genome shotgun (WGS) entry which is preliminary data.</text>
</comment>
<dbReference type="Proteomes" id="UP001491552">
    <property type="component" value="Unassembled WGS sequence"/>
</dbReference>